<dbReference type="SUPFAM" id="SSF56672">
    <property type="entry name" value="DNA/RNA polymerases"/>
    <property type="match status" value="1"/>
</dbReference>
<dbReference type="Proteomes" id="UP001151760">
    <property type="component" value="Unassembled WGS sequence"/>
</dbReference>
<dbReference type="Pfam" id="PF07727">
    <property type="entry name" value="RVT_2"/>
    <property type="match status" value="1"/>
</dbReference>
<dbReference type="EMBL" id="BQNB010012307">
    <property type="protein sequence ID" value="GJT01920.1"/>
    <property type="molecule type" value="Genomic_DNA"/>
</dbReference>
<name>A0ABQ5AGZ1_9ASTR</name>
<gene>
    <name evidence="2" type="ORF">Tco_0823089</name>
</gene>
<evidence type="ECO:0000313" key="2">
    <source>
        <dbReference type="EMBL" id="GJT01920.1"/>
    </source>
</evidence>
<feature type="domain" description="Reverse transcriptase Ty1/copia-type" evidence="1">
    <location>
        <begin position="2"/>
        <end position="111"/>
    </location>
</feature>
<sequence>MKPPGGYFPLGNKVCRLKKSLYGLKQAPRQWNAKLNSALIENGFSQSKSDYSLYTKSDKDVFLALLFYVDDNIITGKNVSDIDMFKVFLKSKFTIKDLGKLKYFLGVELACKPAKTPSISKLVISYEATDNGRILDNITDYQNLMGKLIYLTNTRPDISYVVWASILLRILGKDDKKILDHLKQDLMDVVFDGAFGGVGDEEVVVGEDVNEVKENVIDEGIEKSS</sequence>
<reference evidence="2" key="1">
    <citation type="journal article" date="2022" name="Int. J. Mol. Sci.">
        <title>Draft Genome of Tanacetum Coccineum: Genomic Comparison of Closely Related Tanacetum-Family Plants.</title>
        <authorList>
            <person name="Yamashiro T."/>
            <person name="Shiraishi A."/>
            <person name="Nakayama K."/>
            <person name="Satake H."/>
        </authorList>
    </citation>
    <scope>NUCLEOTIDE SEQUENCE</scope>
</reference>
<protein>
    <submittedName>
        <fullName evidence="2">Ribonuclease H-like domain-containing protein</fullName>
    </submittedName>
</protein>
<organism evidence="2 3">
    <name type="scientific">Tanacetum coccineum</name>
    <dbReference type="NCBI Taxonomy" id="301880"/>
    <lineage>
        <taxon>Eukaryota</taxon>
        <taxon>Viridiplantae</taxon>
        <taxon>Streptophyta</taxon>
        <taxon>Embryophyta</taxon>
        <taxon>Tracheophyta</taxon>
        <taxon>Spermatophyta</taxon>
        <taxon>Magnoliopsida</taxon>
        <taxon>eudicotyledons</taxon>
        <taxon>Gunneridae</taxon>
        <taxon>Pentapetalae</taxon>
        <taxon>asterids</taxon>
        <taxon>campanulids</taxon>
        <taxon>Asterales</taxon>
        <taxon>Asteraceae</taxon>
        <taxon>Asteroideae</taxon>
        <taxon>Anthemideae</taxon>
        <taxon>Anthemidinae</taxon>
        <taxon>Tanacetum</taxon>
    </lineage>
</organism>
<proteinExistence type="predicted"/>
<dbReference type="InterPro" id="IPR043502">
    <property type="entry name" value="DNA/RNA_pol_sf"/>
</dbReference>
<evidence type="ECO:0000313" key="3">
    <source>
        <dbReference type="Proteomes" id="UP001151760"/>
    </source>
</evidence>
<reference evidence="2" key="2">
    <citation type="submission" date="2022-01" db="EMBL/GenBank/DDBJ databases">
        <authorList>
            <person name="Yamashiro T."/>
            <person name="Shiraishi A."/>
            <person name="Satake H."/>
            <person name="Nakayama K."/>
        </authorList>
    </citation>
    <scope>NUCLEOTIDE SEQUENCE</scope>
</reference>
<comment type="caution">
    <text evidence="2">The sequence shown here is derived from an EMBL/GenBank/DDBJ whole genome shotgun (WGS) entry which is preliminary data.</text>
</comment>
<keyword evidence="3" id="KW-1185">Reference proteome</keyword>
<evidence type="ECO:0000259" key="1">
    <source>
        <dbReference type="Pfam" id="PF07727"/>
    </source>
</evidence>
<accession>A0ABQ5AGZ1</accession>
<dbReference type="InterPro" id="IPR013103">
    <property type="entry name" value="RVT_2"/>
</dbReference>